<dbReference type="GO" id="GO:0003824">
    <property type="term" value="F:catalytic activity"/>
    <property type="evidence" value="ECO:0007669"/>
    <property type="project" value="InterPro"/>
</dbReference>
<protein>
    <submittedName>
        <fullName evidence="4">Amidase</fullName>
    </submittedName>
</protein>
<dbReference type="InterPro" id="IPR036928">
    <property type="entry name" value="AS_sf"/>
</dbReference>
<dbReference type="PANTHER" id="PTHR11895:SF151">
    <property type="entry name" value="GLUTAMYL-TRNA(GLN) AMIDOTRANSFERASE SUBUNIT A"/>
    <property type="match status" value="1"/>
</dbReference>
<evidence type="ECO:0000256" key="2">
    <source>
        <dbReference type="SAM" id="MobiDB-lite"/>
    </source>
</evidence>
<dbReference type="AlphaFoldDB" id="A0A939EJJ5"/>
<organism evidence="4 5">
    <name type="scientific">Roseibium aggregatum</name>
    <dbReference type="NCBI Taxonomy" id="187304"/>
    <lineage>
        <taxon>Bacteria</taxon>
        <taxon>Pseudomonadati</taxon>
        <taxon>Pseudomonadota</taxon>
        <taxon>Alphaproteobacteria</taxon>
        <taxon>Hyphomicrobiales</taxon>
        <taxon>Stappiaceae</taxon>
        <taxon>Roseibium</taxon>
    </lineage>
</organism>
<dbReference type="PANTHER" id="PTHR11895">
    <property type="entry name" value="TRANSAMIDASE"/>
    <property type="match status" value="1"/>
</dbReference>
<sequence>MTSETATSILKLSARDTARKVATGDLRAVDVAAAFLEVCEAREPAVQAWKHLSAEEVLAEATRLDEAGASGPLAGVTVGVKDVIDTKTMPTGYGSEIYEGFYSYWDAPCVVLSRSADALIMGKTVSTEFAMSHPGKTRNPYNPEHTPGGSSSGSCAAVSAGMVHVAFGTQTAGSIVRPAAYCGVTGYKPTFGTLDASGVKVLSHNLDTLGLIGRDVRDVAWVTAQVAARPGLEVQGEPAKPVVGLFRTSRWELAEPAAVAAMETAERRLKDAGVTVRVVEVADGFDRLHQAHHGIMGWETTQAIAYERLHHWDRLGGNTKDFLTLLGTATLDDYEAAKAEVIRQRETLHGLMDGLDVLVTPPAPGTAPEGLSVTGAPVFNTPWTTMQVPCLSLPVELHGGLPTGIQVVGRYGEDSRMLYAAAYIEAVLGFSDRLY</sequence>
<accession>A0A939EJJ5</accession>
<dbReference type="Gene3D" id="3.90.1300.10">
    <property type="entry name" value="Amidase signature (AS) domain"/>
    <property type="match status" value="1"/>
</dbReference>
<evidence type="ECO:0000259" key="3">
    <source>
        <dbReference type="Pfam" id="PF01425"/>
    </source>
</evidence>
<dbReference type="RefSeq" id="WP_207144196.1">
    <property type="nucleotide sequence ID" value="NZ_JAEKJZ010000008.1"/>
</dbReference>
<feature type="region of interest" description="Disordered" evidence="2">
    <location>
        <begin position="131"/>
        <end position="153"/>
    </location>
</feature>
<gene>
    <name evidence="4" type="ORF">JF539_26300</name>
</gene>
<dbReference type="InterPro" id="IPR023631">
    <property type="entry name" value="Amidase_dom"/>
</dbReference>
<comment type="caution">
    <text evidence="4">The sequence shown here is derived from an EMBL/GenBank/DDBJ whole genome shotgun (WGS) entry which is preliminary data.</text>
</comment>
<comment type="similarity">
    <text evidence="1">Belongs to the amidase family.</text>
</comment>
<proteinExistence type="inferred from homology"/>
<dbReference type="InterPro" id="IPR000120">
    <property type="entry name" value="Amidase"/>
</dbReference>
<dbReference type="Proteomes" id="UP000664096">
    <property type="component" value="Unassembled WGS sequence"/>
</dbReference>
<dbReference type="SUPFAM" id="SSF75304">
    <property type="entry name" value="Amidase signature (AS) enzymes"/>
    <property type="match status" value="1"/>
</dbReference>
<dbReference type="EMBL" id="JAEKJZ010000008">
    <property type="protein sequence ID" value="MBN9673896.1"/>
    <property type="molecule type" value="Genomic_DNA"/>
</dbReference>
<name>A0A939EJJ5_9HYPH</name>
<evidence type="ECO:0000313" key="5">
    <source>
        <dbReference type="Proteomes" id="UP000664096"/>
    </source>
</evidence>
<reference evidence="4" key="1">
    <citation type="submission" date="2020-12" db="EMBL/GenBank/DDBJ databases">
        <title>Oil enriched cultivation method for isolating marine PHA-producing bacteria.</title>
        <authorList>
            <person name="Zheng W."/>
            <person name="Yu S."/>
            <person name="Huang Y."/>
        </authorList>
    </citation>
    <scope>NUCLEOTIDE SEQUENCE</scope>
    <source>
        <strain evidence="4">SY-2-12</strain>
    </source>
</reference>
<dbReference type="Pfam" id="PF01425">
    <property type="entry name" value="Amidase"/>
    <property type="match status" value="1"/>
</dbReference>
<feature type="domain" description="Amidase" evidence="3">
    <location>
        <begin position="31"/>
        <end position="418"/>
    </location>
</feature>
<evidence type="ECO:0000256" key="1">
    <source>
        <dbReference type="ARBA" id="ARBA00009199"/>
    </source>
</evidence>
<evidence type="ECO:0000313" key="4">
    <source>
        <dbReference type="EMBL" id="MBN9673896.1"/>
    </source>
</evidence>